<dbReference type="InterPro" id="IPR036866">
    <property type="entry name" value="RibonucZ/Hydroxyglut_hydro"/>
</dbReference>
<evidence type="ECO:0000259" key="1">
    <source>
        <dbReference type="SMART" id="SM00849"/>
    </source>
</evidence>
<evidence type="ECO:0000313" key="2">
    <source>
        <dbReference type="EMBL" id="EFO79867.1"/>
    </source>
</evidence>
<dbReference type="eggNOG" id="COG2333">
    <property type="taxonomic scope" value="Bacteria"/>
</dbReference>
<gene>
    <name evidence="2" type="ORF">OSCT_2242</name>
</gene>
<dbReference type="PANTHER" id="PTHR30619">
    <property type="entry name" value="DNA INTERNALIZATION/COMPETENCE PROTEIN COMEC/REC2"/>
    <property type="match status" value="1"/>
</dbReference>
<dbReference type="Pfam" id="PF00753">
    <property type="entry name" value="Lactamase_B"/>
    <property type="match status" value="1"/>
</dbReference>
<evidence type="ECO:0000313" key="3">
    <source>
        <dbReference type="Proteomes" id="UP000054010"/>
    </source>
</evidence>
<dbReference type="HOGENOM" id="CLU_010363_0_1_0"/>
<dbReference type="CDD" id="cd07731">
    <property type="entry name" value="ComA-like_MBL-fold"/>
    <property type="match status" value="1"/>
</dbReference>
<keyword evidence="3" id="KW-1185">Reference proteome</keyword>
<dbReference type="InterPro" id="IPR052159">
    <property type="entry name" value="Competence_DNA_uptake"/>
</dbReference>
<accession>E1IG30</accession>
<dbReference type="InterPro" id="IPR035681">
    <property type="entry name" value="ComA-like_MBL"/>
</dbReference>
<proteinExistence type="predicted"/>
<comment type="caution">
    <text evidence="2">The sequence shown here is derived from an EMBL/GenBank/DDBJ whole genome shotgun (WGS) entry which is preliminary data.</text>
</comment>
<name>E1IG30_9CHLR</name>
<dbReference type="InterPro" id="IPR001279">
    <property type="entry name" value="Metallo-B-lactamas"/>
</dbReference>
<dbReference type="STRING" id="765420.OSCT_2242"/>
<organism evidence="2 3">
    <name type="scientific">Oscillochloris trichoides DG-6</name>
    <dbReference type="NCBI Taxonomy" id="765420"/>
    <lineage>
        <taxon>Bacteria</taxon>
        <taxon>Bacillati</taxon>
        <taxon>Chloroflexota</taxon>
        <taxon>Chloroflexia</taxon>
        <taxon>Chloroflexales</taxon>
        <taxon>Chloroflexineae</taxon>
        <taxon>Oscillochloridaceae</taxon>
        <taxon>Oscillochloris</taxon>
    </lineage>
</organism>
<dbReference type="Proteomes" id="UP000054010">
    <property type="component" value="Unassembled WGS sequence"/>
</dbReference>
<dbReference type="SMART" id="SM00849">
    <property type="entry name" value="Lactamase_B"/>
    <property type="match status" value="1"/>
</dbReference>
<reference evidence="2 3" key="1">
    <citation type="journal article" date="2011" name="J. Bacteriol.">
        <title>Draft genome sequence of the anoxygenic filamentous phototrophic bacterium Oscillochloris trichoides subsp. DG-6.</title>
        <authorList>
            <person name="Kuznetsov B.B."/>
            <person name="Ivanovsky R.N."/>
            <person name="Keppen O.I."/>
            <person name="Sukhacheva M.V."/>
            <person name="Bumazhkin B.K."/>
            <person name="Patutina E.O."/>
            <person name="Beletsky A.V."/>
            <person name="Mardanov A.V."/>
            <person name="Baslerov R.V."/>
            <person name="Panteleeva A.N."/>
            <person name="Kolganova T.V."/>
            <person name="Ravin N.V."/>
            <person name="Skryabin K.G."/>
        </authorList>
    </citation>
    <scope>NUCLEOTIDE SEQUENCE [LARGE SCALE GENOMIC DNA]</scope>
    <source>
        <strain evidence="2 3">DG-6</strain>
    </source>
</reference>
<dbReference type="Gene3D" id="3.60.15.10">
    <property type="entry name" value="Ribonuclease Z/Hydroxyacylglutathione hydrolase-like"/>
    <property type="match status" value="1"/>
</dbReference>
<dbReference type="SUPFAM" id="SSF56281">
    <property type="entry name" value="Metallo-hydrolase/oxidoreductase"/>
    <property type="match status" value="1"/>
</dbReference>
<sequence>MDNLFSSLRYSLLCLISIMLIGCSLTVTPTAGTFGTTEAAPTTILAQSYNGASGSAVLNVPAFARTEEPATSVLSVPIGELRIHFIDVGQGDSILIQAPDGATVLIDGGPQNGLALAYLQGQGITHIDTLIATHPHADHIGGLIDILHTLTVGEVITSGASHTTGTFENFLDAILSAKVPYREVHTGEHIAFGSLAFRVLRSEASAANLNDTSIVLRLEYGAVSLLLTGDAEAISEQALLGSSSDQLAATILKVGHHGSYTSSSPEFLRVVRPQIAVYSAGRNNSYGHPHTETLTALGQVAATIYGTNRDGTIVLSTDGEQIEVQTERMDTVLIPETSSEKTPIAIPSATLPYAPLPP</sequence>
<protein>
    <submittedName>
        <fullName evidence="2">Beta-lactamase domain-containing protein</fullName>
    </submittedName>
</protein>
<dbReference type="PANTHER" id="PTHR30619:SF7">
    <property type="entry name" value="BETA-LACTAMASE DOMAIN PROTEIN"/>
    <property type="match status" value="1"/>
</dbReference>
<dbReference type="EMBL" id="ADVR01000097">
    <property type="protein sequence ID" value="EFO79867.1"/>
    <property type="molecule type" value="Genomic_DNA"/>
</dbReference>
<feature type="domain" description="Metallo-beta-lactamase" evidence="1">
    <location>
        <begin position="90"/>
        <end position="282"/>
    </location>
</feature>
<dbReference type="AlphaFoldDB" id="E1IG30"/>